<dbReference type="AlphaFoldDB" id="A0A938Y684"/>
<gene>
    <name evidence="1" type="ORF">JOD01_003964</name>
</gene>
<accession>A0A938Y684</accession>
<dbReference type="Proteomes" id="UP000717624">
    <property type="component" value="Unassembled WGS sequence"/>
</dbReference>
<evidence type="ECO:0000313" key="2">
    <source>
        <dbReference type="Proteomes" id="UP000717624"/>
    </source>
</evidence>
<reference evidence="1" key="1">
    <citation type="submission" date="2021-01" db="EMBL/GenBank/DDBJ databases">
        <title>Genomic Encyclopedia of Type Strains, Phase IV (KMG-IV): sequencing the most valuable type-strain genomes for metagenomic binning, comparative biology and taxonomic classification.</title>
        <authorList>
            <person name="Goeker M."/>
        </authorList>
    </citation>
    <scope>NUCLEOTIDE SEQUENCE</scope>
    <source>
        <strain evidence="1">DSM 25523</strain>
    </source>
</reference>
<organism evidence="1 2">
    <name type="scientific">Brevibacillus fulvus</name>
    <dbReference type="NCBI Taxonomy" id="1125967"/>
    <lineage>
        <taxon>Bacteria</taxon>
        <taxon>Bacillati</taxon>
        <taxon>Bacillota</taxon>
        <taxon>Bacilli</taxon>
        <taxon>Bacillales</taxon>
        <taxon>Paenibacillaceae</taxon>
        <taxon>Brevibacillus</taxon>
    </lineage>
</organism>
<sequence length="254" mass="30160">MLANSAMELVDRCYEHHQGLLDLEEFKGAFISYVFEVYQAEVVAMIGHDAFYDHLEELNLANCRKDFDAAVDEWFLRQYGSKREEDGYHDLLFALVKTTVAHCHSRSREELIHDLTKYLTTPTGFMARWKNRKARTSSMYFRYLMKLGIRTHLDIELLVDSWLIEHPHAFHQRAQQMMDQPPRRGRPNNLELSLLFDEIHQVKPELTPRERERIRKIYYYHRKQLTLAAMVEKFKQYLASREIQVKPAKSPQVG</sequence>
<proteinExistence type="predicted"/>
<dbReference type="RefSeq" id="WP_204520114.1">
    <property type="nucleotide sequence ID" value="NZ_BAABIN010000029.1"/>
</dbReference>
<comment type="caution">
    <text evidence="1">The sequence shown here is derived from an EMBL/GenBank/DDBJ whole genome shotgun (WGS) entry which is preliminary data.</text>
</comment>
<protein>
    <submittedName>
        <fullName evidence="1">Uncharacterized protein</fullName>
    </submittedName>
</protein>
<keyword evidence="2" id="KW-1185">Reference proteome</keyword>
<dbReference type="EMBL" id="JAFBEB010000024">
    <property type="protein sequence ID" value="MBM7592302.1"/>
    <property type="molecule type" value="Genomic_DNA"/>
</dbReference>
<evidence type="ECO:0000313" key="1">
    <source>
        <dbReference type="EMBL" id="MBM7592302.1"/>
    </source>
</evidence>
<name>A0A938Y684_9BACL</name>